<dbReference type="InterPro" id="IPR027945">
    <property type="entry name" value="SseB_C"/>
</dbReference>
<protein>
    <submittedName>
        <fullName evidence="2">SseB protein C-terminal domain-containing protein</fullName>
    </submittedName>
</protein>
<sequence length="163" mass="18900">MAFTDWTELRKWNKEGEQQTLVFNCEDYKLILGRSNSEYYGMVINPLGENIIITLAMFETVMNYEQIISKGEEVMVGITREYPTKMVDELCNYFSKANKIDKAYLLWMVRGKEGSYLLVFASPIHPKQLYPQIAEFCRPFLNGKFFDIVSASSDFGKNAIENQ</sequence>
<reference evidence="2 3" key="1">
    <citation type="submission" date="2016-11" db="EMBL/GenBank/DDBJ databases">
        <authorList>
            <person name="Jaros S."/>
            <person name="Januszkiewicz K."/>
            <person name="Wedrychowicz H."/>
        </authorList>
    </citation>
    <scope>NUCLEOTIDE SEQUENCE [LARGE SCALE GENOMIC DNA]</scope>
    <source>
        <strain evidence="2 3">DSM 15930</strain>
    </source>
</reference>
<evidence type="ECO:0000259" key="1">
    <source>
        <dbReference type="Pfam" id="PF14581"/>
    </source>
</evidence>
<dbReference type="STRING" id="1120996.SAMN02746066_04473"/>
<feature type="domain" description="SseB protein C-terminal" evidence="1">
    <location>
        <begin position="68"/>
        <end position="162"/>
    </location>
</feature>
<gene>
    <name evidence="2" type="ORF">SAMN02746066_04473</name>
</gene>
<dbReference type="RefSeq" id="WP_242952590.1">
    <property type="nucleotide sequence ID" value="NZ_FRCP01000028.1"/>
</dbReference>
<proteinExistence type="predicted"/>
<organism evidence="2 3">
    <name type="scientific">Anaerosporobacter mobilis DSM 15930</name>
    <dbReference type="NCBI Taxonomy" id="1120996"/>
    <lineage>
        <taxon>Bacteria</taxon>
        <taxon>Bacillati</taxon>
        <taxon>Bacillota</taxon>
        <taxon>Clostridia</taxon>
        <taxon>Lachnospirales</taxon>
        <taxon>Lachnospiraceae</taxon>
        <taxon>Anaerosporobacter</taxon>
    </lineage>
</organism>
<evidence type="ECO:0000313" key="2">
    <source>
        <dbReference type="EMBL" id="SHN02725.1"/>
    </source>
</evidence>
<dbReference type="EMBL" id="FRCP01000028">
    <property type="protein sequence ID" value="SHN02725.1"/>
    <property type="molecule type" value="Genomic_DNA"/>
</dbReference>
<accession>A0A1M7NGE5</accession>
<dbReference type="Proteomes" id="UP000184038">
    <property type="component" value="Unassembled WGS sequence"/>
</dbReference>
<dbReference type="AlphaFoldDB" id="A0A1M7NGE5"/>
<name>A0A1M7NGE5_9FIRM</name>
<evidence type="ECO:0000313" key="3">
    <source>
        <dbReference type="Proteomes" id="UP000184038"/>
    </source>
</evidence>
<keyword evidence="3" id="KW-1185">Reference proteome</keyword>
<dbReference type="Pfam" id="PF14581">
    <property type="entry name" value="SseB_C"/>
    <property type="match status" value="1"/>
</dbReference>